<evidence type="ECO:0000313" key="5">
    <source>
        <dbReference type="EMBL" id="MDR6869004.1"/>
    </source>
</evidence>
<feature type="transmembrane region" description="Helical" evidence="3">
    <location>
        <begin position="250"/>
        <end position="272"/>
    </location>
</feature>
<name>A0ABU1SHC0_9MICO</name>
<dbReference type="SUPFAM" id="SSF103481">
    <property type="entry name" value="Multidrug resistance efflux transporter EmrE"/>
    <property type="match status" value="2"/>
</dbReference>
<keyword evidence="3" id="KW-1133">Transmembrane helix</keyword>
<keyword evidence="6" id="KW-1185">Reference proteome</keyword>
<proteinExistence type="inferred from homology"/>
<feature type="transmembrane region" description="Helical" evidence="3">
    <location>
        <begin position="219"/>
        <end position="238"/>
    </location>
</feature>
<dbReference type="RefSeq" id="WP_310023345.1">
    <property type="nucleotide sequence ID" value="NZ_JAVDUM010000021.1"/>
</dbReference>
<evidence type="ECO:0000256" key="2">
    <source>
        <dbReference type="SAM" id="MobiDB-lite"/>
    </source>
</evidence>
<feature type="transmembrane region" description="Helical" evidence="3">
    <location>
        <begin position="46"/>
        <end position="64"/>
    </location>
</feature>
<protein>
    <submittedName>
        <fullName evidence="5">Drug/metabolite transporter (DMT)-like permease</fullName>
    </submittedName>
</protein>
<feature type="transmembrane region" description="Helical" evidence="3">
    <location>
        <begin position="278"/>
        <end position="295"/>
    </location>
</feature>
<dbReference type="PANTHER" id="PTHR22911">
    <property type="entry name" value="ACYL-MALONYL CONDENSING ENZYME-RELATED"/>
    <property type="match status" value="1"/>
</dbReference>
<reference evidence="5 6" key="1">
    <citation type="submission" date="2023-07" db="EMBL/GenBank/DDBJ databases">
        <title>Sorghum-associated microbial communities from plants grown in Nebraska, USA.</title>
        <authorList>
            <person name="Schachtman D."/>
        </authorList>
    </citation>
    <scope>NUCLEOTIDE SEQUENCE [LARGE SCALE GENOMIC DNA]</scope>
    <source>
        <strain evidence="5 6">2980</strain>
    </source>
</reference>
<gene>
    <name evidence="5" type="ORF">J2Y69_003632</name>
</gene>
<dbReference type="InterPro" id="IPR000620">
    <property type="entry name" value="EamA_dom"/>
</dbReference>
<evidence type="ECO:0000259" key="4">
    <source>
        <dbReference type="Pfam" id="PF00892"/>
    </source>
</evidence>
<feature type="domain" description="EamA" evidence="4">
    <location>
        <begin position="18"/>
        <end position="148"/>
    </location>
</feature>
<dbReference type="InterPro" id="IPR037185">
    <property type="entry name" value="EmrE-like"/>
</dbReference>
<evidence type="ECO:0000256" key="1">
    <source>
        <dbReference type="ARBA" id="ARBA00007362"/>
    </source>
</evidence>
<organism evidence="5 6">
    <name type="scientific">Microbacterium resistens</name>
    <dbReference type="NCBI Taxonomy" id="156977"/>
    <lineage>
        <taxon>Bacteria</taxon>
        <taxon>Bacillati</taxon>
        <taxon>Actinomycetota</taxon>
        <taxon>Actinomycetes</taxon>
        <taxon>Micrococcales</taxon>
        <taxon>Microbacteriaceae</taxon>
        <taxon>Microbacterium</taxon>
    </lineage>
</organism>
<feature type="transmembrane region" description="Helical" evidence="3">
    <location>
        <begin position="195"/>
        <end position="213"/>
    </location>
</feature>
<dbReference type="Proteomes" id="UP001259347">
    <property type="component" value="Unassembled WGS sequence"/>
</dbReference>
<dbReference type="Pfam" id="PF00892">
    <property type="entry name" value="EamA"/>
    <property type="match status" value="2"/>
</dbReference>
<feature type="compositionally biased region" description="Gly residues" evidence="2">
    <location>
        <begin position="309"/>
        <end position="321"/>
    </location>
</feature>
<evidence type="ECO:0000256" key="3">
    <source>
        <dbReference type="SAM" id="Phobius"/>
    </source>
</evidence>
<dbReference type="EMBL" id="JAVDUM010000021">
    <property type="protein sequence ID" value="MDR6869004.1"/>
    <property type="molecule type" value="Genomic_DNA"/>
</dbReference>
<feature type="transmembrane region" description="Helical" evidence="3">
    <location>
        <begin position="16"/>
        <end position="34"/>
    </location>
</feature>
<keyword evidence="3" id="KW-0472">Membrane</keyword>
<accession>A0ABU1SHC0</accession>
<feature type="domain" description="EamA" evidence="4">
    <location>
        <begin position="164"/>
        <end position="292"/>
    </location>
</feature>
<evidence type="ECO:0000313" key="6">
    <source>
        <dbReference type="Proteomes" id="UP001259347"/>
    </source>
</evidence>
<keyword evidence="3" id="KW-0812">Transmembrane</keyword>
<feature type="transmembrane region" description="Helical" evidence="3">
    <location>
        <begin position="163"/>
        <end position="183"/>
    </location>
</feature>
<feature type="transmembrane region" description="Helical" evidence="3">
    <location>
        <begin position="76"/>
        <end position="97"/>
    </location>
</feature>
<feature type="transmembrane region" description="Helical" evidence="3">
    <location>
        <begin position="131"/>
        <end position="151"/>
    </location>
</feature>
<feature type="transmembrane region" description="Helical" evidence="3">
    <location>
        <begin position="103"/>
        <end position="124"/>
    </location>
</feature>
<comment type="similarity">
    <text evidence="1">Belongs to the EamA transporter family.</text>
</comment>
<sequence length="321" mass="33898">MTPAIAATAPRRTRTGAVSMLAVAMAGWGTIGIFARGADASPLTVAAWRCVFAIGALTVLCLIVRGFTRSRFTRRNVAFTLLGGVALVANWVLLFAAYDTTTITITTVSYHAEPFFLVAIGALITRRRPSLRVIAWLAVAFAGLLLATRFIRLDGFAVDEGTLLGASFGTGAGLLYAVMTLLAKYTDGIHPQVMTLMQCMLGAVVLLPFADALDWSGTGWRWIAAMGVIHTGLLYWFLYAAARRLSTVTLGAMAFVNPAVGILTDILLTGTIPTVEQLIGIALIVAATLTITLRGDEEEAAGMDRQEGGRTGLGLGSSGRG</sequence>
<dbReference type="PANTHER" id="PTHR22911:SF102">
    <property type="entry name" value="MEMBRANE PROTEIN"/>
    <property type="match status" value="1"/>
</dbReference>
<comment type="caution">
    <text evidence="5">The sequence shown here is derived from an EMBL/GenBank/DDBJ whole genome shotgun (WGS) entry which is preliminary data.</text>
</comment>
<feature type="region of interest" description="Disordered" evidence="2">
    <location>
        <begin position="300"/>
        <end position="321"/>
    </location>
</feature>